<comment type="catalytic activity">
    <reaction evidence="9 10 11">
        <text>adenosine(37) in tRNA + dimethylallyl diphosphate = N(6)-dimethylallyladenosine(37) in tRNA + diphosphate</text>
        <dbReference type="Rhea" id="RHEA:26482"/>
        <dbReference type="Rhea" id="RHEA-COMP:10162"/>
        <dbReference type="Rhea" id="RHEA-COMP:10375"/>
        <dbReference type="ChEBI" id="CHEBI:33019"/>
        <dbReference type="ChEBI" id="CHEBI:57623"/>
        <dbReference type="ChEBI" id="CHEBI:74411"/>
        <dbReference type="ChEBI" id="CHEBI:74415"/>
        <dbReference type="EC" id="2.5.1.75"/>
    </reaction>
</comment>
<dbReference type="PANTHER" id="PTHR11088">
    <property type="entry name" value="TRNA DIMETHYLALLYLTRANSFERASE"/>
    <property type="match status" value="1"/>
</dbReference>
<evidence type="ECO:0000256" key="8">
    <source>
        <dbReference type="ARBA" id="ARBA00022842"/>
    </source>
</evidence>
<organism evidence="14 15">
    <name type="scientific">Actinomadura fibrosa</name>
    <dbReference type="NCBI Taxonomy" id="111802"/>
    <lineage>
        <taxon>Bacteria</taxon>
        <taxon>Bacillati</taxon>
        <taxon>Actinomycetota</taxon>
        <taxon>Actinomycetes</taxon>
        <taxon>Streptosporangiales</taxon>
        <taxon>Thermomonosporaceae</taxon>
        <taxon>Actinomadura</taxon>
    </lineage>
</organism>
<keyword evidence="8 10" id="KW-0460">Magnesium</keyword>
<dbReference type="Gene3D" id="1.10.20.140">
    <property type="match status" value="1"/>
</dbReference>
<dbReference type="InterPro" id="IPR018022">
    <property type="entry name" value="IPT"/>
</dbReference>
<keyword evidence="4 10" id="KW-0808">Transferase</keyword>
<dbReference type="Proteomes" id="UP001597063">
    <property type="component" value="Unassembled WGS sequence"/>
</dbReference>
<comment type="cofactor">
    <cofactor evidence="1 10">
        <name>Mg(2+)</name>
        <dbReference type="ChEBI" id="CHEBI:18420"/>
    </cofactor>
</comment>
<dbReference type="RefSeq" id="WP_131755791.1">
    <property type="nucleotide sequence ID" value="NZ_CAACUY010000008.1"/>
</dbReference>
<feature type="binding site" evidence="10">
    <location>
        <begin position="8"/>
        <end position="13"/>
    </location>
    <ligand>
        <name>substrate</name>
    </ligand>
</feature>
<evidence type="ECO:0000313" key="15">
    <source>
        <dbReference type="Proteomes" id="UP001597063"/>
    </source>
</evidence>
<comment type="subunit">
    <text evidence="10">Monomer.</text>
</comment>
<name>A0ABW2XLQ7_9ACTN</name>
<comment type="function">
    <text evidence="2 10 12">Catalyzes the transfer of a dimethylallyl group onto the adenine at position 37 in tRNAs that read codons beginning with uridine, leading to the formation of N6-(dimethylallyl)adenosine (i(6)A).</text>
</comment>
<evidence type="ECO:0000256" key="1">
    <source>
        <dbReference type="ARBA" id="ARBA00001946"/>
    </source>
</evidence>
<evidence type="ECO:0000256" key="11">
    <source>
        <dbReference type="RuleBase" id="RU003783"/>
    </source>
</evidence>
<gene>
    <name evidence="10 14" type="primary">miaA</name>
    <name evidence="14" type="ORF">ACFQZM_18870</name>
</gene>
<accession>A0ABW2XLQ7</accession>
<comment type="similarity">
    <text evidence="3 10 13">Belongs to the IPP transferase family.</text>
</comment>
<reference evidence="15" key="1">
    <citation type="journal article" date="2019" name="Int. J. Syst. Evol. Microbiol.">
        <title>The Global Catalogue of Microorganisms (GCM) 10K type strain sequencing project: providing services to taxonomists for standard genome sequencing and annotation.</title>
        <authorList>
            <consortium name="The Broad Institute Genomics Platform"/>
            <consortium name="The Broad Institute Genome Sequencing Center for Infectious Disease"/>
            <person name="Wu L."/>
            <person name="Ma J."/>
        </authorList>
    </citation>
    <scope>NUCLEOTIDE SEQUENCE [LARGE SCALE GENOMIC DNA]</scope>
    <source>
        <strain evidence="15">JCM 9371</strain>
    </source>
</reference>
<evidence type="ECO:0000256" key="4">
    <source>
        <dbReference type="ARBA" id="ARBA00022679"/>
    </source>
</evidence>
<dbReference type="NCBIfam" id="TIGR00174">
    <property type="entry name" value="miaA"/>
    <property type="match status" value="1"/>
</dbReference>
<feature type="binding site" evidence="10">
    <location>
        <begin position="6"/>
        <end position="13"/>
    </location>
    <ligand>
        <name>ATP</name>
        <dbReference type="ChEBI" id="CHEBI:30616"/>
    </ligand>
</feature>
<dbReference type="SUPFAM" id="SSF52540">
    <property type="entry name" value="P-loop containing nucleoside triphosphate hydrolases"/>
    <property type="match status" value="1"/>
</dbReference>
<sequence length="296" mass="32946">MIAVVGATAAGKSDLAVELALRLGGEAVNADSMQLYRGMDIGTAKLTADERRGVPHHLLDVWDVTETASVAEYQRLSADVIAGVRARNRVPILVGGSGLYVRAALDHLEFPGTDPAVRARLEDELAEVGSAVLHERLSQLDPPAAEAILPSNGRRIVRALEVIEISGRPFTATMPEHRYRYDSVVQIGLNVPRDELDERIALRVERMWDAGLVDEVRELDKKGLRDGLTAGRALGYAQVLRFLSGEWTEEQAKAETIRATRRFARRQESWFRRDPRVHWLPYDAPDLAERAMDLVR</sequence>
<dbReference type="InterPro" id="IPR027417">
    <property type="entry name" value="P-loop_NTPase"/>
</dbReference>
<dbReference type="PANTHER" id="PTHR11088:SF60">
    <property type="entry name" value="TRNA DIMETHYLALLYLTRANSFERASE"/>
    <property type="match status" value="1"/>
</dbReference>
<evidence type="ECO:0000256" key="5">
    <source>
        <dbReference type="ARBA" id="ARBA00022694"/>
    </source>
</evidence>
<comment type="caution">
    <text evidence="14">The sequence shown here is derived from an EMBL/GenBank/DDBJ whole genome shotgun (WGS) entry which is preliminary data.</text>
</comment>
<dbReference type="EC" id="2.5.1.75" evidence="10"/>
<feature type="region of interest" description="Interaction with substrate tRNA" evidence="10">
    <location>
        <begin position="31"/>
        <end position="34"/>
    </location>
</feature>
<dbReference type="Gene3D" id="3.40.50.300">
    <property type="entry name" value="P-loop containing nucleotide triphosphate hydrolases"/>
    <property type="match status" value="1"/>
</dbReference>
<evidence type="ECO:0000256" key="6">
    <source>
        <dbReference type="ARBA" id="ARBA00022741"/>
    </source>
</evidence>
<feature type="site" description="Interaction with substrate tRNA" evidence="10">
    <location>
        <position position="118"/>
    </location>
</feature>
<protein>
    <recommendedName>
        <fullName evidence="10">tRNA dimethylallyltransferase</fullName>
        <ecNumber evidence="10">2.5.1.75</ecNumber>
    </recommendedName>
    <alternativeName>
        <fullName evidence="10">Dimethylallyl diphosphate:tRNA dimethylallyltransferase</fullName>
        <shortName evidence="10">DMAPP:tRNA dimethylallyltransferase</shortName>
        <shortName evidence="10">DMATase</shortName>
    </alternativeName>
    <alternativeName>
        <fullName evidence="10">Isopentenyl-diphosphate:tRNA isopentenyltransferase</fullName>
        <shortName evidence="10">IPP transferase</shortName>
        <shortName evidence="10">IPPT</shortName>
        <shortName evidence="10">IPTase</shortName>
    </alternativeName>
</protein>
<dbReference type="Pfam" id="PF01715">
    <property type="entry name" value="IPPT"/>
    <property type="match status" value="1"/>
</dbReference>
<proteinExistence type="inferred from homology"/>
<keyword evidence="5 10" id="KW-0819">tRNA processing</keyword>
<comment type="caution">
    <text evidence="10">Lacks conserved residue(s) required for the propagation of feature annotation.</text>
</comment>
<evidence type="ECO:0000256" key="9">
    <source>
        <dbReference type="ARBA" id="ARBA00049563"/>
    </source>
</evidence>
<keyword evidence="7 10" id="KW-0067">ATP-binding</keyword>
<keyword evidence="15" id="KW-1185">Reference proteome</keyword>
<dbReference type="HAMAP" id="MF_00185">
    <property type="entry name" value="IPP_trans"/>
    <property type="match status" value="1"/>
</dbReference>
<dbReference type="InterPro" id="IPR039657">
    <property type="entry name" value="Dimethylallyltransferase"/>
</dbReference>
<keyword evidence="6 10" id="KW-0547">Nucleotide-binding</keyword>
<evidence type="ECO:0000313" key="14">
    <source>
        <dbReference type="EMBL" id="MFD0686570.1"/>
    </source>
</evidence>
<feature type="site" description="Interaction with substrate tRNA" evidence="10">
    <location>
        <position position="97"/>
    </location>
</feature>
<evidence type="ECO:0000256" key="2">
    <source>
        <dbReference type="ARBA" id="ARBA00003213"/>
    </source>
</evidence>
<evidence type="ECO:0000256" key="7">
    <source>
        <dbReference type="ARBA" id="ARBA00022840"/>
    </source>
</evidence>
<evidence type="ECO:0000256" key="12">
    <source>
        <dbReference type="RuleBase" id="RU003784"/>
    </source>
</evidence>
<evidence type="ECO:0000256" key="10">
    <source>
        <dbReference type="HAMAP-Rule" id="MF_00185"/>
    </source>
</evidence>
<evidence type="ECO:0000256" key="3">
    <source>
        <dbReference type="ARBA" id="ARBA00005842"/>
    </source>
</evidence>
<dbReference type="EMBL" id="JBHTGP010000011">
    <property type="protein sequence ID" value="MFD0686570.1"/>
    <property type="molecule type" value="Genomic_DNA"/>
</dbReference>
<evidence type="ECO:0000256" key="13">
    <source>
        <dbReference type="RuleBase" id="RU003785"/>
    </source>
</evidence>
<dbReference type="GO" id="GO:0052381">
    <property type="term" value="F:tRNA dimethylallyltransferase activity"/>
    <property type="evidence" value="ECO:0007669"/>
    <property type="project" value="UniProtKB-EC"/>
</dbReference>